<dbReference type="InterPro" id="IPR007065">
    <property type="entry name" value="HPP"/>
</dbReference>
<evidence type="ECO:0000313" key="4">
    <source>
        <dbReference type="Proteomes" id="UP000623129"/>
    </source>
</evidence>
<keyword evidence="1" id="KW-0472">Membrane</keyword>
<feature type="transmembrane region" description="Helical" evidence="1">
    <location>
        <begin position="143"/>
        <end position="161"/>
    </location>
</feature>
<sequence length="280" mass="30026">MSVQRFPSSYKIFHGQRSGASVSPLSTHSLFPSRNGARIIYTSPFPFFRIRRESSNLAKNGFLVRASSDSSLSSPKLIPASDVSISDVLWPSAGAFVAMAMLGRLDQMVASKGLSFTIAPLGAVAAVLFATPTSPGARKTNMFIAQIACAAFGVLAFSLFGPGWLARGASLAASIGFMIATGTMHPPAASLPLLFIDGAKFHKLNFWYALFPGAVGCLILCLIQEVGKYVICKLFSDCTLLCYIMTSNAFAKERKHNLDIAPIPKLVTEFTFSTSYLTTV</sequence>
<protein>
    <submittedName>
        <fullName evidence="3">HPP family</fullName>
    </submittedName>
</protein>
<feature type="transmembrane region" description="Helical" evidence="1">
    <location>
        <begin position="206"/>
        <end position="223"/>
    </location>
</feature>
<reference evidence="3" key="1">
    <citation type="submission" date="2020-01" db="EMBL/GenBank/DDBJ databases">
        <title>Genome sequence of Kobresia littledalei, the first chromosome-level genome in the family Cyperaceae.</title>
        <authorList>
            <person name="Qu G."/>
        </authorList>
    </citation>
    <scope>NUCLEOTIDE SEQUENCE</scope>
    <source>
        <strain evidence="3">C.B.Clarke</strain>
        <tissue evidence="3">Leaf</tissue>
    </source>
</reference>
<evidence type="ECO:0000256" key="1">
    <source>
        <dbReference type="SAM" id="Phobius"/>
    </source>
</evidence>
<proteinExistence type="predicted"/>
<gene>
    <name evidence="3" type="ORF">FCM35_KLT02602</name>
</gene>
<dbReference type="EMBL" id="SWLB01000011">
    <property type="protein sequence ID" value="KAF3333025.1"/>
    <property type="molecule type" value="Genomic_DNA"/>
</dbReference>
<dbReference type="AlphaFoldDB" id="A0A833QUK5"/>
<comment type="caution">
    <text evidence="3">The sequence shown here is derived from an EMBL/GenBank/DDBJ whole genome shotgun (WGS) entry which is preliminary data.</text>
</comment>
<dbReference type="Pfam" id="PF04982">
    <property type="entry name" value="TM_HPP"/>
    <property type="match status" value="1"/>
</dbReference>
<feature type="transmembrane region" description="Helical" evidence="1">
    <location>
        <begin position="114"/>
        <end position="131"/>
    </location>
</feature>
<keyword evidence="1" id="KW-1133">Transmembrane helix</keyword>
<organism evidence="3 4">
    <name type="scientific">Carex littledalei</name>
    <dbReference type="NCBI Taxonomy" id="544730"/>
    <lineage>
        <taxon>Eukaryota</taxon>
        <taxon>Viridiplantae</taxon>
        <taxon>Streptophyta</taxon>
        <taxon>Embryophyta</taxon>
        <taxon>Tracheophyta</taxon>
        <taxon>Spermatophyta</taxon>
        <taxon>Magnoliopsida</taxon>
        <taxon>Liliopsida</taxon>
        <taxon>Poales</taxon>
        <taxon>Cyperaceae</taxon>
        <taxon>Cyperoideae</taxon>
        <taxon>Cariceae</taxon>
        <taxon>Carex</taxon>
        <taxon>Carex subgen. Euthyceras</taxon>
    </lineage>
</organism>
<name>A0A833QUK5_9POAL</name>
<dbReference type="PANTHER" id="PTHR33741:SF1">
    <property type="entry name" value="HPP FAMILY PROTEIN, EXPRESSED"/>
    <property type="match status" value="1"/>
</dbReference>
<feature type="transmembrane region" description="Helical" evidence="1">
    <location>
        <begin position="168"/>
        <end position="186"/>
    </location>
</feature>
<feature type="domain" description="HPP transmembrane region" evidence="2">
    <location>
        <begin position="83"/>
        <end position="224"/>
    </location>
</feature>
<keyword evidence="4" id="KW-1185">Reference proteome</keyword>
<keyword evidence="1" id="KW-0812">Transmembrane</keyword>
<dbReference type="PANTHER" id="PTHR33741">
    <property type="entry name" value="TRANSMEMBRANE PROTEIN DDB_G0269096-RELATED"/>
    <property type="match status" value="1"/>
</dbReference>
<dbReference type="InterPro" id="IPR058581">
    <property type="entry name" value="TM_HPP"/>
</dbReference>
<accession>A0A833QUK5</accession>
<evidence type="ECO:0000259" key="2">
    <source>
        <dbReference type="Pfam" id="PF04982"/>
    </source>
</evidence>
<evidence type="ECO:0000313" key="3">
    <source>
        <dbReference type="EMBL" id="KAF3333025.1"/>
    </source>
</evidence>
<dbReference type="Proteomes" id="UP000623129">
    <property type="component" value="Unassembled WGS sequence"/>
</dbReference>
<dbReference type="OrthoDB" id="2016548at2759"/>